<feature type="transmembrane region" description="Helical" evidence="1">
    <location>
        <begin position="35"/>
        <end position="51"/>
    </location>
</feature>
<feature type="transmembrane region" description="Helical" evidence="1">
    <location>
        <begin position="7"/>
        <end position="29"/>
    </location>
</feature>
<evidence type="ECO:0000313" key="3">
    <source>
        <dbReference type="Proteomes" id="UP001500359"/>
    </source>
</evidence>
<evidence type="ECO:0000256" key="1">
    <source>
        <dbReference type="SAM" id="Phobius"/>
    </source>
</evidence>
<proteinExistence type="predicted"/>
<dbReference type="RefSeq" id="WP_343862666.1">
    <property type="nucleotide sequence ID" value="NZ_BAAAFD010000023.1"/>
</dbReference>
<reference evidence="3" key="1">
    <citation type="journal article" date="2019" name="Int. J. Syst. Evol. Microbiol.">
        <title>The Global Catalogue of Microorganisms (GCM) 10K type strain sequencing project: providing services to taxonomists for standard genome sequencing and annotation.</title>
        <authorList>
            <consortium name="The Broad Institute Genomics Platform"/>
            <consortium name="The Broad Institute Genome Sequencing Center for Infectious Disease"/>
            <person name="Wu L."/>
            <person name="Ma J."/>
        </authorList>
    </citation>
    <scope>NUCLEOTIDE SEQUENCE [LARGE SCALE GENOMIC DNA]</scope>
    <source>
        <strain evidence="3">JCM 15896</strain>
    </source>
</reference>
<dbReference type="Proteomes" id="UP001500359">
    <property type="component" value="Unassembled WGS sequence"/>
</dbReference>
<accession>A0ABP3X6A2</accession>
<keyword evidence="1" id="KW-0812">Transmembrane</keyword>
<dbReference type="EMBL" id="BAAAFD010000023">
    <property type="protein sequence ID" value="GAA0860291.1"/>
    <property type="molecule type" value="Genomic_DNA"/>
</dbReference>
<comment type="caution">
    <text evidence="2">The sequence shown here is derived from an EMBL/GenBank/DDBJ whole genome shotgun (WGS) entry which is preliminary data.</text>
</comment>
<gene>
    <name evidence="2" type="ORF">GCM10009114_36840</name>
</gene>
<sequence>MLTKLMFYISIFCAPLGLFTFFVTGGAYLPNPFNTWIAGIVIAITGFLFKLKSVSSDKALGFTGLFVNGGLIILSIVYIFYFVVPTQD</sequence>
<feature type="transmembrane region" description="Helical" evidence="1">
    <location>
        <begin position="63"/>
        <end position="84"/>
    </location>
</feature>
<organism evidence="2 3">
    <name type="scientific">Aliiglaciecola litoralis</name>
    <dbReference type="NCBI Taxonomy" id="582857"/>
    <lineage>
        <taxon>Bacteria</taxon>
        <taxon>Pseudomonadati</taxon>
        <taxon>Pseudomonadota</taxon>
        <taxon>Gammaproteobacteria</taxon>
        <taxon>Alteromonadales</taxon>
        <taxon>Alteromonadaceae</taxon>
        <taxon>Aliiglaciecola</taxon>
    </lineage>
</organism>
<keyword evidence="1" id="KW-0472">Membrane</keyword>
<protein>
    <submittedName>
        <fullName evidence="2">Uncharacterized protein</fullName>
    </submittedName>
</protein>
<keyword evidence="3" id="KW-1185">Reference proteome</keyword>
<evidence type="ECO:0000313" key="2">
    <source>
        <dbReference type="EMBL" id="GAA0860291.1"/>
    </source>
</evidence>
<name>A0ABP3X6A2_9ALTE</name>
<keyword evidence="1" id="KW-1133">Transmembrane helix</keyword>